<dbReference type="PROSITE" id="PS50975">
    <property type="entry name" value="ATP_GRASP"/>
    <property type="match status" value="1"/>
</dbReference>
<evidence type="ECO:0000259" key="5">
    <source>
        <dbReference type="PROSITE" id="PS50975"/>
    </source>
</evidence>
<dbReference type="InterPro" id="IPR005479">
    <property type="entry name" value="CPAse_ATP-bd"/>
</dbReference>
<dbReference type="Pfam" id="PF18604">
    <property type="entry name" value="PreAtp-grasp"/>
    <property type="match status" value="1"/>
</dbReference>
<accession>A0A368T093</accession>
<dbReference type="PANTHER" id="PTHR43055:SF1">
    <property type="entry name" value="FORMATE-DEPENDENT PHOSPHORIBOSYLGLYCINAMIDE FORMYLTRANSFERASE"/>
    <property type="match status" value="1"/>
</dbReference>
<dbReference type="Gene3D" id="3.30.470.20">
    <property type="entry name" value="ATP-grasp fold, B domain"/>
    <property type="match status" value="1"/>
</dbReference>
<evidence type="ECO:0000256" key="4">
    <source>
        <dbReference type="PROSITE-ProRule" id="PRU00409"/>
    </source>
</evidence>
<evidence type="ECO:0000256" key="1">
    <source>
        <dbReference type="ARBA" id="ARBA00022598"/>
    </source>
</evidence>
<sequence>MPHGFTRRLKSALAGAADTPLVHLGNFEVEEQWAAGECGLPRVRFAAGRAVVHRMDQFALLLADGDDHVVLKTPPDPDHLDHLAGLGIDLPRVLVPARQRAERTVTLDVLEDPALLAELGRLAAAGHRLMPHGVSRLEERLAERCSLPPLPPSSAVCKAVNSKVYSRRTADAVGLRQPAGRACDTPAELADAVAWARTVLAAGGTVVVKDAFGVSGSGLSVVTEERRLDRVHRMIGDRAAASGDRVAVVVEEWVAKSADLNYHFTVARDGTVRFDFVKEALTSGGVHQGHRTPARLTAAQRAELAEAAVRLGARLYTDGYHGMVGVDALVEPDGRLHPVIEINARNNMSTYQARVHERLVGPDQVTLARHYPLRLRTPVRFAELCEALGPLLLTPGAASGLLVTNHATVNAAAPPAGSPPGPSFDGRLFGLVVADTAERLAAINAEIDGRLHALSARNTA</sequence>
<evidence type="ECO:0000256" key="3">
    <source>
        <dbReference type="ARBA" id="ARBA00022840"/>
    </source>
</evidence>
<dbReference type="GO" id="GO:0046872">
    <property type="term" value="F:metal ion binding"/>
    <property type="evidence" value="ECO:0007669"/>
    <property type="project" value="InterPro"/>
</dbReference>
<keyword evidence="1" id="KW-0436">Ligase</keyword>
<dbReference type="SUPFAM" id="SSF56059">
    <property type="entry name" value="Glutathione synthetase ATP-binding domain-like"/>
    <property type="match status" value="1"/>
</dbReference>
<keyword evidence="7" id="KW-1185">Reference proteome</keyword>
<dbReference type="GO" id="GO:0016874">
    <property type="term" value="F:ligase activity"/>
    <property type="evidence" value="ECO:0007669"/>
    <property type="project" value="UniProtKB-KW"/>
</dbReference>
<evidence type="ECO:0000313" key="7">
    <source>
        <dbReference type="Proteomes" id="UP000253318"/>
    </source>
</evidence>
<keyword evidence="2 4" id="KW-0547">Nucleotide-binding</keyword>
<dbReference type="GO" id="GO:0005524">
    <property type="term" value="F:ATP binding"/>
    <property type="evidence" value="ECO:0007669"/>
    <property type="project" value="UniProtKB-UniRule"/>
</dbReference>
<name>A0A368T093_9ACTN</name>
<dbReference type="GO" id="GO:0005829">
    <property type="term" value="C:cytosol"/>
    <property type="evidence" value="ECO:0007669"/>
    <property type="project" value="TreeGrafter"/>
</dbReference>
<dbReference type="InterPro" id="IPR040754">
    <property type="entry name" value="PreAtp-grasp"/>
</dbReference>
<dbReference type="PANTHER" id="PTHR43055">
    <property type="entry name" value="FORMATE-DEPENDENT PHOSPHORIBOSYLGLYCINAMIDE FORMYLTRANSFERASE"/>
    <property type="match status" value="1"/>
</dbReference>
<organism evidence="6 7">
    <name type="scientific">Marinitenerispora sediminis</name>
    <dbReference type="NCBI Taxonomy" id="1931232"/>
    <lineage>
        <taxon>Bacteria</taxon>
        <taxon>Bacillati</taxon>
        <taxon>Actinomycetota</taxon>
        <taxon>Actinomycetes</taxon>
        <taxon>Streptosporangiales</taxon>
        <taxon>Nocardiopsidaceae</taxon>
        <taxon>Marinitenerispora</taxon>
    </lineage>
</organism>
<proteinExistence type="predicted"/>
<keyword evidence="3 4" id="KW-0067">ATP-binding</keyword>
<reference evidence="6 7" key="1">
    <citation type="submission" date="2018-04" db="EMBL/GenBank/DDBJ databases">
        <title>Novel actinobacteria from marine sediment.</title>
        <authorList>
            <person name="Ng Z.Y."/>
            <person name="Tan G.Y.A."/>
        </authorList>
    </citation>
    <scope>NUCLEOTIDE SEQUENCE [LARGE SCALE GENOMIC DNA]</scope>
    <source>
        <strain evidence="6 7">TPS81</strain>
    </source>
</reference>
<evidence type="ECO:0000313" key="6">
    <source>
        <dbReference type="EMBL" id="RCV52446.1"/>
    </source>
</evidence>
<dbReference type="OrthoDB" id="20966at2"/>
<comment type="caution">
    <text evidence="6">The sequence shown here is derived from an EMBL/GenBank/DDBJ whole genome shotgun (WGS) entry which is preliminary data.</text>
</comment>
<feature type="domain" description="ATP-grasp" evidence="5">
    <location>
        <begin position="167"/>
        <end position="373"/>
    </location>
</feature>
<dbReference type="Pfam" id="PF02786">
    <property type="entry name" value="CPSase_L_D2"/>
    <property type="match status" value="1"/>
</dbReference>
<evidence type="ECO:0000256" key="2">
    <source>
        <dbReference type="ARBA" id="ARBA00022741"/>
    </source>
</evidence>
<dbReference type="InterPro" id="IPR011761">
    <property type="entry name" value="ATP-grasp"/>
</dbReference>
<protein>
    <recommendedName>
        <fullName evidence="5">ATP-grasp domain-containing protein</fullName>
    </recommendedName>
</protein>
<dbReference type="AlphaFoldDB" id="A0A368T093"/>
<dbReference type="Proteomes" id="UP000253318">
    <property type="component" value="Unassembled WGS sequence"/>
</dbReference>
<gene>
    <name evidence="6" type="ORF">DEF24_21970</name>
</gene>
<dbReference type="EMBL" id="QEIN01000220">
    <property type="protein sequence ID" value="RCV52446.1"/>
    <property type="molecule type" value="Genomic_DNA"/>
</dbReference>